<dbReference type="STRING" id="1121298.SAMN05444401_2354"/>
<name>A0A1M6H3L6_9CLOT</name>
<proteinExistence type="predicted"/>
<sequence>MNINLMDRKMLKMLCAKSVGMGLGDNLHRDRYLVAFDK</sequence>
<dbReference type="EMBL" id="FQZO01000003">
    <property type="protein sequence ID" value="SHJ16742.1"/>
    <property type="molecule type" value="Genomic_DNA"/>
</dbReference>
<accession>A0A1M6H3L6</accession>
<dbReference type="Proteomes" id="UP000184080">
    <property type="component" value="Unassembled WGS sequence"/>
</dbReference>
<dbReference type="AlphaFoldDB" id="A0A1M6H3L6"/>
<gene>
    <name evidence="1" type="ORF">SAMN05444401_2354</name>
</gene>
<organism evidence="1 2">
    <name type="scientific">Clostridium amylolyticum</name>
    <dbReference type="NCBI Taxonomy" id="1121298"/>
    <lineage>
        <taxon>Bacteria</taxon>
        <taxon>Bacillati</taxon>
        <taxon>Bacillota</taxon>
        <taxon>Clostridia</taxon>
        <taxon>Eubacteriales</taxon>
        <taxon>Clostridiaceae</taxon>
        <taxon>Clostridium</taxon>
    </lineage>
</organism>
<keyword evidence="2" id="KW-1185">Reference proteome</keyword>
<protein>
    <submittedName>
        <fullName evidence="1">Uncharacterized protein</fullName>
    </submittedName>
</protein>
<evidence type="ECO:0000313" key="1">
    <source>
        <dbReference type="EMBL" id="SHJ16742.1"/>
    </source>
</evidence>
<reference evidence="1 2" key="1">
    <citation type="submission" date="2016-11" db="EMBL/GenBank/DDBJ databases">
        <authorList>
            <person name="Jaros S."/>
            <person name="Januszkiewicz K."/>
            <person name="Wedrychowicz H."/>
        </authorList>
    </citation>
    <scope>NUCLEOTIDE SEQUENCE [LARGE SCALE GENOMIC DNA]</scope>
    <source>
        <strain evidence="1 2">DSM 21864</strain>
    </source>
</reference>
<evidence type="ECO:0000313" key="2">
    <source>
        <dbReference type="Proteomes" id="UP000184080"/>
    </source>
</evidence>